<dbReference type="CDD" id="cd04301">
    <property type="entry name" value="NAT_SF"/>
    <property type="match status" value="1"/>
</dbReference>
<organism evidence="4 5">
    <name type="scientific">Celeribacter arenosi</name>
    <dbReference type="NCBI Taxonomy" id="792649"/>
    <lineage>
        <taxon>Bacteria</taxon>
        <taxon>Pseudomonadati</taxon>
        <taxon>Pseudomonadota</taxon>
        <taxon>Alphaproteobacteria</taxon>
        <taxon>Rhodobacterales</taxon>
        <taxon>Roseobacteraceae</taxon>
        <taxon>Celeribacter</taxon>
    </lineage>
</organism>
<feature type="domain" description="N-acetyltransferase" evidence="3">
    <location>
        <begin position="25"/>
        <end position="188"/>
    </location>
</feature>
<dbReference type="RefSeq" id="WP_344841904.1">
    <property type="nucleotide sequence ID" value="NZ_BAABDF010000001.1"/>
</dbReference>
<keyword evidence="5" id="KW-1185">Reference proteome</keyword>
<gene>
    <name evidence="4" type="ORF">GCM10022404_00690</name>
</gene>
<dbReference type="PROSITE" id="PS51186">
    <property type="entry name" value="GNAT"/>
    <property type="match status" value="1"/>
</dbReference>
<dbReference type="Gene3D" id="3.40.630.30">
    <property type="match status" value="1"/>
</dbReference>
<protein>
    <submittedName>
        <fullName evidence="4">GNAT family N-acetyltransferase</fullName>
    </submittedName>
</protein>
<evidence type="ECO:0000259" key="3">
    <source>
        <dbReference type="PROSITE" id="PS51186"/>
    </source>
</evidence>
<keyword evidence="2" id="KW-0012">Acyltransferase</keyword>
<reference evidence="5" key="1">
    <citation type="journal article" date="2019" name="Int. J. Syst. Evol. Microbiol.">
        <title>The Global Catalogue of Microorganisms (GCM) 10K type strain sequencing project: providing services to taxonomists for standard genome sequencing and annotation.</title>
        <authorList>
            <consortium name="The Broad Institute Genomics Platform"/>
            <consortium name="The Broad Institute Genome Sequencing Center for Infectious Disease"/>
            <person name="Wu L."/>
            <person name="Ma J."/>
        </authorList>
    </citation>
    <scope>NUCLEOTIDE SEQUENCE [LARGE SCALE GENOMIC DNA]</scope>
    <source>
        <strain evidence="5">JCM 17190</strain>
    </source>
</reference>
<evidence type="ECO:0000313" key="4">
    <source>
        <dbReference type="EMBL" id="GAA3853220.1"/>
    </source>
</evidence>
<dbReference type="Proteomes" id="UP001399917">
    <property type="component" value="Unassembled WGS sequence"/>
</dbReference>
<dbReference type="SUPFAM" id="SSF55729">
    <property type="entry name" value="Acyl-CoA N-acyltransferases (Nat)"/>
    <property type="match status" value="1"/>
</dbReference>
<dbReference type="InterPro" id="IPR016181">
    <property type="entry name" value="Acyl_CoA_acyltransferase"/>
</dbReference>
<accession>A0ABP7JT81</accession>
<comment type="caution">
    <text evidence="4">The sequence shown here is derived from an EMBL/GenBank/DDBJ whole genome shotgun (WGS) entry which is preliminary data.</text>
</comment>
<dbReference type="Pfam" id="PF13508">
    <property type="entry name" value="Acetyltransf_7"/>
    <property type="match status" value="1"/>
</dbReference>
<dbReference type="PANTHER" id="PTHR43877">
    <property type="entry name" value="AMINOALKYLPHOSPHONATE N-ACETYLTRANSFERASE-RELATED-RELATED"/>
    <property type="match status" value="1"/>
</dbReference>
<dbReference type="InterPro" id="IPR050832">
    <property type="entry name" value="Bact_Acetyltransf"/>
</dbReference>
<sequence>MLDPVHEPYAPPPLSPVCGKSLPPFIIRSAVPDDTDALAALLREGYGEGLSGDYHPNVLSAALPVISQPKDALVRSGTYFVADSGAGRLLGAGGWSWSGPLGGVPPRDCAHMRHVVVGRGFKGRGIGRLLLGHARASARRAGVSRLLCLSTISAAGFYEAQGFSRQGEVALSLQPGLSFPAVQMEGPA</sequence>
<name>A0ABP7JT81_9RHOB</name>
<keyword evidence="1" id="KW-0808">Transferase</keyword>
<evidence type="ECO:0000313" key="5">
    <source>
        <dbReference type="Proteomes" id="UP001399917"/>
    </source>
</evidence>
<dbReference type="EMBL" id="BAABDF010000001">
    <property type="protein sequence ID" value="GAA3853220.1"/>
    <property type="molecule type" value="Genomic_DNA"/>
</dbReference>
<dbReference type="PANTHER" id="PTHR43877:SF1">
    <property type="entry name" value="ACETYLTRANSFERASE"/>
    <property type="match status" value="1"/>
</dbReference>
<evidence type="ECO:0000256" key="1">
    <source>
        <dbReference type="ARBA" id="ARBA00022679"/>
    </source>
</evidence>
<evidence type="ECO:0000256" key="2">
    <source>
        <dbReference type="ARBA" id="ARBA00023315"/>
    </source>
</evidence>
<proteinExistence type="predicted"/>
<dbReference type="InterPro" id="IPR000182">
    <property type="entry name" value="GNAT_dom"/>
</dbReference>